<accession>A0A645J344</accession>
<reference evidence="1" key="1">
    <citation type="submission" date="2019-08" db="EMBL/GenBank/DDBJ databases">
        <authorList>
            <person name="Kucharzyk K."/>
            <person name="Murdoch R.W."/>
            <person name="Higgins S."/>
            <person name="Loffler F."/>
        </authorList>
    </citation>
    <scope>NUCLEOTIDE SEQUENCE</scope>
</reference>
<organism evidence="1">
    <name type="scientific">bioreactor metagenome</name>
    <dbReference type="NCBI Taxonomy" id="1076179"/>
    <lineage>
        <taxon>unclassified sequences</taxon>
        <taxon>metagenomes</taxon>
        <taxon>ecological metagenomes</taxon>
    </lineage>
</organism>
<comment type="caution">
    <text evidence="1">The sequence shown here is derived from an EMBL/GenBank/DDBJ whole genome shotgun (WGS) entry which is preliminary data.</text>
</comment>
<protein>
    <submittedName>
        <fullName evidence="1">Uncharacterized protein</fullName>
    </submittedName>
</protein>
<sequence length="83" mass="9361">MSVIGSGNHNGVYGFTHLIKHLPPVFKTLRFWVIAKRLRCIFPVYITQCHDVLCFHIFQVTAPYTANADSSDVYFIAGSQMAV</sequence>
<dbReference type="AlphaFoldDB" id="A0A645J344"/>
<dbReference type="EMBL" id="VSSQ01129138">
    <property type="protein sequence ID" value="MPN57532.1"/>
    <property type="molecule type" value="Genomic_DNA"/>
</dbReference>
<name>A0A645J344_9ZZZZ</name>
<proteinExistence type="predicted"/>
<gene>
    <name evidence="1" type="ORF">SDC9_205226</name>
</gene>
<evidence type="ECO:0000313" key="1">
    <source>
        <dbReference type="EMBL" id="MPN57532.1"/>
    </source>
</evidence>